<evidence type="ECO:0000313" key="2">
    <source>
        <dbReference type="Proteomes" id="UP000664096"/>
    </source>
</evidence>
<dbReference type="SUPFAM" id="SSF54001">
    <property type="entry name" value="Cysteine proteinases"/>
    <property type="match status" value="1"/>
</dbReference>
<proteinExistence type="predicted"/>
<dbReference type="InterPro" id="IPR038765">
    <property type="entry name" value="Papain-like_cys_pep_sf"/>
</dbReference>
<dbReference type="EMBL" id="JAEKJZ010000007">
    <property type="protein sequence ID" value="MBN9673631.1"/>
    <property type="molecule type" value="Genomic_DNA"/>
</dbReference>
<evidence type="ECO:0008006" key="3">
    <source>
        <dbReference type="Google" id="ProtNLM"/>
    </source>
</evidence>
<dbReference type="Pfam" id="PF05708">
    <property type="entry name" value="Peptidase_C92"/>
    <property type="match status" value="1"/>
</dbReference>
<reference evidence="1" key="1">
    <citation type="submission" date="2020-12" db="EMBL/GenBank/DDBJ databases">
        <title>Oil enriched cultivation method for isolating marine PHA-producing bacteria.</title>
        <authorList>
            <person name="Zheng W."/>
            <person name="Yu S."/>
            <person name="Huang Y."/>
        </authorList>
    </citation>
    <scope>NUCLEOTIDE SEQUENCE</scope>
    <source>
        <strain evidence="1">SY-2-12</strain>
    </source>
</reference>
<organism evidence="1 2">
    <name type="scientific">Roseibium aggregatum</name>
    <dbReference type="NCBI Taxonomy" id="187304"/>
    <lineage>
        <taxon>Bacteria</taxon>
        <taxon>Pseudomonadati</taxon>
        <taxon>Pseudomonadota</taxon>
        <taxon>Alphaproteobacteria</taxon>
        <taxon>Hyphomicrobiales</taxon>
        <taxon>Stappiaceae</taxon>
        <taxon>Roseibium</taxon>
    </lineage>
</organism>
<dbReference type="Proteomes" id="UP000664096">
    <property type="component" value="Unassembled WGS sequence"/>
</dbReference>
<protein>
    <recommendedName>
        <fullName evidence="3">Permuted papain-like amidase YaeF/Yiix C92 family enzyme</fullName>
    </recommendedName>
</protein>
<dbReference type="AlphaFoldDB" id="A0A939J2X1"/>
<dbReference type="RefSeq" id="WP_207143589.1">
    <property type="nucleotide sequence ID" value="NZ_JAEKJZ010000007.1"/>
</dbReference>
<dbReference type="PROSITE" id="PS51257">
    <property type="entry name" value="PROKAR_LIPOPROTEIN"/>
    <property type="match status" value="1"/>
</dbReference>
<accession>A0A939J2X1</accession>
<sequence>MKLLLEEAWYRQVKRWWSVSLAALVLSACSHRTDNAPCPTAEPRDPPACRTDAEPYPRVLVAGAEVGAPVFGRIASLIRWRDGYLHRQQDAKVYLRSKLQPLDLVLVSSRGKATHRLLPGTFIHVAVYLGTEKELRTLGLWKDETVQAHADAIKAGDIFIEAVSEGVRLASADEVFNVDQAIVLRPTVASPKRKRALLRHFFSEIGTGFDFRFDAGDDERLFCAELANHVLANQDIPLREVYGRTAIVPDDIVASALEGRSRLRFAAYVSADREGWTAGNKADLKRDYFSTSAAANSGACS</sequence>
<comment type="caution">
    <text evidence="1">The sequence shown here is derived from an EMBL/GenBank/DDBJ whole genome shotgun (WGS) entry which is preliminary data.</text>
</comment>
<evidence type="ECO:0000313" key="1">
    <source>
        <dbReference type="EMBL" id="MBN9673631.1"/>
    </source>
</evidence>
<dbReference type="InterPro" id="IPR024453">
    <property type="entry name" value="Peptidase_C92"/>
</dbReference>
<dbReference type="Gene3D" id="3.90.1720.10">
    <property type="entry name" value="endopeptidase domain like (from Nostoc punctiforme)"/>
    <property type="match status" value="1"/>
</dbReference>
<gene>
    <name evidence="1" type="ORF">JF539_24960</name>
</gene>
<name>A0A939J2X1_9HYPH</name>